<organism evidence="9 10">
    <name type="scientific">Turneriella parva (strain ATCC BAA-1111 / DSM 21527 / NCTC 11395 / H)</name>
    <name type="common">Leptospira parva</name>
    <dbReference type="NCBI Taxonomy" id="869212"/>
    <lineage>
        <taxon>Bacteria</taxon>
        <taxon>Pseudomonadati</taxon>
        <taxon>Spirochaetota</taxon>
        <taxon>Spirochaetia</taxon>
        <taxon>Leptospirales</taxon>
        <taxon>Leptospiraceae</taxon>
        <taxon>Turneriella</taxon>
    </lineage>
</organism>
<dbReference type="STRING" id="869212.Turpa_1798"/>
<dbReference type="PANTHER" id="PTHR43378">
    <property type="entry name" value="UDP-3-O-ACYLGLUCOSAMINE N-ACYLTRANSFERASE"/>
    <property type="match status" value="1"/>
</dbReference>
<keyword evidence="1" id="KW-0444">Lipid biosynthesis</keyword>
<reference evidence="9 10" key="1">
    <citation type="submission" date="2012-06" db="EMBL/GenBank/DDBJ databases">
        <title>The complete chromosome of genome of Turneriella parva DSM 21527.</title>
        <authorList>
            <consortium name="US DOE Joint Genome Institute (JGI-PGF)"/>
            <person name="Lucas S."/>
            <person name="Han J."/>
            <person name="Lapidus A."/>
            <person name="Bruce D."/>
            <person name="Goodwin L."/>
            <person name="Pitluck S."/>
            <person name="Peters L."/>
            <person name="Kyrpides N."/>
            <person name="Mavromatis K."/>
            <person name="Ivanova N."/>
            <person name="Mikhailova N."/>
            <person name="Chertkov O."/>
            <person name="Detter J.C."/>
            <person name="Tapia R."/>
            <person name="Han C."/>
            <person name="Land M."/>
            <person name="Hauser L."/>
            <person name="Markowitz V."/>
            <person name="Cheng J.-F."/>
            <person name="Hugenholtz P."/>
            <person name="Woyke T."/>
            <person name="Wu D."/>
            <person name="Gronow S."/>
            <person name="Wellnitz S."/>
            <person name="Brambilla E."/>
            <person name="Klenk H.-P."/>
            <person name="Eisen J.A."/>
        </authorList>
    </citation>
    <scope>NUCLEOTIDE SEQUENCE [LARGE SCALE GENOMIC DNA]</scope>
    <source>
        <strain evidence="10">ATCC BAA-1111 / DSM 21527 / NCTC 11395 / H</strain>
    </source>
</reference>
<evidence type="ECO:0000256" key="4">
    <source>
        <dbReference type="ARBA" id="ARBA00022737"/>
    </source>
</evidence>
<keyword evidence="6 9" id="KW-0012">Acyltransferase</keyword>
<dbReference type="NCBIfam" id="NF002060">
    <property type="entry name" value="PRK00892.1"/>
    <property type="match status" value="1"/>
</dbReference>
<dbReference type="EMBL" id="CP002959">
    <property type="protein sequence ID" value="AFM12445.1"/>
    <property type="molecule type" value="Genomic_DNA"/>
</dbReference>
<dbReference type="RefSeq" id="WP_014802954.1">
    <property type="nucleotide sequence ID" value="NC_018020.1"/>
</dbReference>
<dbReference type="GO" id="GO:0016410">
    <property type="term" value="F:N-acyltransferase activity"/>
    <property type="evidence" value="ECO:0007669"/>
    <property type="project" value="InterPro"/>
</dbReference>
<feature type="domain" description="UDP-3-O-[3-hydroxymyristoyl] glucosamine N-acyltransferase non-repeat region" evidence="7">
    <location>
        <begin position="30"/>
        <end position="98"/>
    </location>
</feature>
<evidence type="ECO:0000313" key="9">
    <source>
        <dbReference type="EMBL" id="AFM12445.1"/>
    </source>
</evidence>
<dbReference type="Pfam" id="PF04613">
    <property type="entry name" value="LpxD"/>
    <property type="match status" value="1"/>
</dbReference>
<name>I4B588_TURPD</name>
<sequence length="361" mass="38965">MKTTIDKTVGEIAAECNQGFRLKEVLSGNDIKVKTIAGTEDCKPGDLVFVSDAKQIKDVLARKPAAMVVAAAEAAKLGPQAETAIIASENPGVSYALMRQKYTDRDYTEGGFERIHPTAIIHESVKIPDDVKIGPYTVIERGAVIGKGVVLQSHVVIEFEAVIGEGTVIQHMSIVGFQCKIGKNCLILPHSVIGSEGFGYAQDENFHHYRIPQTGNVVIGDDVTIGALNAIDRATFTSTNFRDNVICDNICHTAHNCDIGENSILLTGWKMAGSSKTGKRVIASGDAMVKDHVSICDDVVLVHRAGVIADITEKGMYAQSPSQPMREYVKNFAAYQKLGDMAKEFKELKKQVAELMAAKGG</sequence>
<dbReference type="OrthoDB" id="9784739at2"/>
<evidence type="ECO:0000313" key="10">
    <source>
        <dbReference type="Proteomes" id="UP000006048"/>
    </source>
</evidence>
<accession>I4B588</accession>
<evidence type="ECO:0000256" key="6">
    <source>
        <dbReference type="ARBA" id="ARBA00023315"/>
    </source>
</evidence>
<dbReference type="NCBIfam" id="TIGR01853">
    <property type="entry name" value="lipid_A_lpxD"/>
    <property type="match status" value="1"/>
</dbReference>
<evidence type="ECO:0000256" key="2">
    <source>
        <dbReference type="ARBA" id="ARBA00022556"/>
    </source>
</evidence>
<proteinExistence type="predicted"/>
<dbReference type="EC" id="2.3.1.191" evidence="9"/>
<dbReference type="GO" id="GO:0016020">
    <property type="term" value="C:membrane"/>
    <property type="evidence" value="ECO:0007669"/>
    <property type="project" value="GOC"/>
</dbReference>
<dbReference type="Pfam" id="PF25087">
    <property type="entry name" value="GMPPB_C"/>
    <property type="match status" value="1"/>
</dbReference>
<evidence type="ECO:0000256" key="5">
    <source>
        <dbReference type="ARBA" id="ARBA00023098"/>
    </source>
</evidence>
<dbReference type="Proteomes" id="UP000006048">
    <property type="component" value="Chromosome"/>
</dbReference>
<dbReference type="KEGG" id="tpx:Turpa_1798"/>
<feature type="domain" description="Mannose-1-phosphate guanyltransferase C-terminal" evidence="8">
    <location>
        <begin position="116"/>
        <end position="196"/>
    </location>
</feature>
<keyword evidence="4" id="KW-0677">Repeat</keyword>
<dbReference type="GO" id="GO:0103118">
    <property type="term" value="F:UDP-3-O-[(3R)-3-hydroxyacyl]-glucosamine N-acyltransferase activity"/>
    <property type="evidence" value="ECO:0007669"/>
    <property type="project" value="UniProtKB-EC"/>
</dbReference>
<dbReference type="HOGENOM" id="CLU_049865_0_0_12"/>
<dbReference type="SUPFAM" id="SSF51161">
    <property type="entry name" value="Trimeric LpxA-like enzymes"/>
    <property type="match status" value="1"/>
</dbReference>
<dbReference type="CDD" id="cd03352">
    <property type="entry name" value="LbH_LpxD"/>
    <property type="match status" value="1"/>
</dbReference>
<evidence type="ECO:0000256" key="1">
    <source>
        <dbReference type="ARBA" id="ARBA00022516"/>
    </source>
</evidence>
<evidence type="ECO:0000256" key="3">
    <source>
        <dbReference type="ARBA" id="ARBA00022679"/>
    </source>
</evidence>
<keyword evidence="2" id="KW-0441">Lipid A biosynthesis</keyword>
<dbReference type="InterPro" id="IPR020573">
    <property type="entry name" value="UDP_GlcNAc_AcTrfase_non-rep"/>
</dbReference>
<evidence type="ECO:0000259" key="8">
    <source>
        <dbReference type="Pfam" id="PF25087"/>
    </source>
</evidence>
<gene>
    <name evidence="9" type="ordered locus">Turpa_1798</name>
</gene>
<dbReference type="Gene3D" id="3.40.1390.10">
    <property type="entry name" value="MurE/MurF, N-terminal domain"/>
    <property type="match status" value="1"/>
</dbReference>
<dbReference type="PANTHER" id="PTHR43378:SF2">
    <property type="entry name" value="UDP-3-O-ACYLGLUCOSAMINE N-ACYLTRANSFERASE 1, MITOCHONDRIAL-RELATED"/>
    <property type="match status" value="1"/>
</dbReference>
<dbReference type="GO" id="GO:0009245">
    <property type="term" value="P:lipid A biosynthetic process"/>
    <property type="evidence" value="ECO:0007669"/>
    <property type="project" value="UniProtKB-KW"/>
</dbReference>
<keyword evidence="5" id="KW-0443">Lipid metabolism</keyword>
<dbReference type="InterPro" id="IPR007691">
    <property type="entry name" value="LpxD"/>
</dbReference>
<keyword evidence="10" id="KW-1185">Reference proteome</keyword>
<keyword evidence="3 9" id="KW-0808">Transferase</keyword>
<protein>
    <submittedName>
        <fullName evidence="9">UDP-3-O-(3-hydroxymyristoyl) glucosamine N-acyltransferase</fullName>
        <ecNumber evidence="9">2.3.1.191</ecNumber>
    </submittedName>
</protein>
<dbReference type="InterPro" id="IPR056729">
    <property type="entry name" value="GMPPB_C"/>
</dbReference>
<dbReference type="Gene3D" id="2.160.10.10">
    <property type="entry name" value="Hexapeptide repeat proteins"/>
    <property type="match status" value="1"/>
</dbReference>
<evidence type="ECO:0000259" key="7">
    <source>
        <dbReference type="Pfam" id="PF04613"/>
    </source>
</evidence>
<dbReference type="InterPro" id="IPR011004">
    <property type="entry name" value="Trimer_LpxA-like_sf"/>
</dbReference>
<dbReference type="AlphaFoldDB" id="I4B588"/>